<gene>
    <name evidence="1" type="ORF">Cob_v003693</name>
</gene>
<reference evidence="2" key="2">
    <citation type="journal article" date="2019" name="Mol. Plant Microbe Interact.">
        <title>Genome sequence resources for four phytopathogenic fungi from the Colletotrichum orbiculare species complex.</title>
        <authorList>
            <person name="Gan P."/>
            <person name="Tsushima A."/>
            <person name="Narusaka M."/>
            <person name="Narusaka Y."/>
            <person name="Takano Y."/>
            <person name="Kubo Y."/>
            <person name="Shirasu K."/>
        </authorList>
    </citation>
    <scope>GENOME REANNOTATION</scope>
    <source>
        <strain evidence="2">104-T / ATCC 96160 / CBS 514.97 / LARS 414 / MAFF 240422</strain>
    </source>
</reference>
<sequence>MRNDVMELTRDIHAGTKKTVLLGLFHLPVENHPALDAYPIPDATRHGFFLQQAPYLSKLALSGLPSSSSLQHKHSPSSHRVPSAIVYPCAPATPRGPCVVLRHIATRWRTHMY</sequence>
<keyword evidence="2" id="KW-1185">Reference proteome</keyword>
<accession>A0A484G018</accession>
<dbReference type="EMBL" id="AMCV02000006">
    <property type="protein sequence ID" value="TDZ23492.1"/>
    <property type="molecule type" value="Genomic_DNA"/>
</dbReference>
<comment type="caution">
    <text evidence="1">The sequence shown here is derived from an EMBL/GenBank/DDBJ whole genome shotgun (WGS) entry which is preliminary data.</text>
</comment>
<evidence type="ECO:0000313" key="2">
    <source>
        <dbReference type="Proteomes" id="UP000014480"/>
    </source>
</evidence>
<reference evidence="2" key="1">
    <citation type="journal article" date="2013" name="New Phytol.">
        <title>Comparative genomic and transcriptomic analyses reveal the hemibiotrophic stage shift of Colletotrichum fungi.</title>
        <authorList>
            <person name="Gan P."/>
            <person name="Ikeda K."/>
            <person name="Irieda H."/>
            <person name="Narusaka M."/>
            <person name="O'Connell R.J."/>
            <person name="Narusaka Y."/>
            <person name="Takano Y."/>
            <person name="Kubo Y."/>
            <person name="Shirasu K."/>
        </authorList>
    </citation>
    <scope>NUCLEOTIDE SEQUENCE [LARGE SCALE GENOMIC DNA]</scope>
    <source>
        <strain evidence="2">104-T / ATCC 96160 / CBS 514.97 / LARS 414 / MAFF 240422</strain>
    </source>
</reference>
<organism evidence="1 2">
    <name type="scientific">Colletotrichum orbiculare (strain 104-T / ATCC 96160 / CBS 514.97 / LARS 414 / MAFF 240422)</name>
    <name type="common">Cucumber anthracnose fungus</name>
    <name type="synonym">Colletotrichum lagenarium</name>
    <dbReference type="NCBI Taxonomy" id="1213857"/>
    <lineage>
        <taxon>Eukaryota</taxon>
        <taxon>Fungi</taxon>
        <taxon>Dikarya</taxon>
        <taxon>Ascomycota</taxon>
        <taxon>Pezizomycotina</taxon>
        <taxon>Sordariomycetes</taxon>
        <taxon>Hypocreomycetidae</taxon>
        <taxon>Glomerellales</taxon>
        <taxon>Glomerellaceae</taxon>
        <taxon>Colletotrichum</taxon>
        <taxon>Colletotrichum orbiculare species complex</taxon>
    </lineage>
</organism>
<name>A0A484G018_COLOR</name>
<evidence type="ECO:0000313" key="1">
    <source>
        <dbReference type="EMBL" id="TDZ23492.1"/>
    </source>
</evidence>
<protein>
    <submittedName>
        <fullName evidence="1">Uncharacterized protein</fullName>
    </submittedName>
</protein>
<dbReference type="AlphaFoldDB" id="A0A484G018"/>
<dbReference type="Proteomes" id="UP000014480">
    <property type="component" value="Unassembled WGS sequence"/>
</dbReference>
<proteinExistence type="predicted"/>